<evidence type="ECO:0000313" key="1">
    <source>
        <dbReference type="EMBL" id="GEP31083.1"/>
    </source>
</evidence>
<name>A0A512L9D6_9PROT</name>
<dbReference type="Pfam" id="PF11663">
    <property type="entry name" value="Toxin_YhaV"/>
    <property type="match status" value="1"/>
</dbReference>
<evidence type="ECO:0008006" key="3">
    <source>
        <dbReference type="Google" id="ProtNLM"/>
    </source>
</evidence>
<proteinExistence type="predicted"/>
<reference evidence="1 2" key="1">
    <citation type="submission" date="2019-07" db="EMBL/GenBank/DDBJ databases">
        <title>Whole genome shotgun sequence of Thiobacillus plumbophilus NBRC 107929.</title>
        <authorList>
            <person name="Hosoyama A."/>
            <person name="Uohara A."/>
            <person name="Ohji S."/>
            <person name="Ichikawa N."/>
        </authorList>
    </citation>
    <scope>NUCLEOTIDE SEQUENCE [LARGE SCALE GENOMIC DNA]</scope>
    <source>
        <strain evidence="1 2">NBRC 107929</strain>
    </source>
</reference>
<dbReference type="InterPro" id="IPR021679">
    <property type="entry name" value="Toxin_endonuclease_YhaV"/>
</dbReference>
<dbReference type="RefSeq" id="WP_147073735.1">
    <property type="nucleotide sequence ID" value="NZ_AP021884.1"/>
</dbReference>
<evidence type="ECO:0000313" key="2">
    <source>
        <dbReference type="Proteomes" id="UP000321337"/>
    </source>
</evidence>
<dbReference type="Proteomes" id="UP000321337">
    <property type="component" value="Unassembled WGS sequence"/>
</dbReference>
<dbReference type="EMBL" id="BKAD01000023">
    <property type="protein sequence ID" value="GEP31083.1"/>
    <property type="molecule type" value="Genomic_DNA"/>
</dbReference>
<comment type="caution">
    <text evidence="1">The sequence shown here is derived from an EMBL/GenBank/DDBJ whole genome shotgun (WGS) entry which is preliminary data.</text>
</comment>
<keyword evidence="2" id="KW-1185">Reference proteome</keyword>
<accession>A0A512L9D6</accession>
<protein>
    <recommendedName>
        <fullName evidence="3">Toxin YhaV</fullName>
    </recommendedName>
</protein>
<dbReference type="GO" id="GO:0110001">
    <property type="term" value="C:toxin-antitoxin complex"/>
    <property type="evidence" value="ECO:0007669"/>
    <property type="project" value="InterPro"/>
</dbReference>
<gene>
    <name evidence="1" type="ORF">TPL01_22210</name>
</gene>
<organism evidence="1 2">
    <name type="scientific">Sulfuriferula plumbiphila</name>
    <dbReference type="NCBI Taxonomy" id="171865"/>
    <lineage>
        <taxon>Bacteria</taxon>
        <taxon>Pseudomonadati</taxon>
        <taxon>Pseudomonadota</taxon>
        <taxon>Betaproteobacteria</taxon>
        <taxon>Nitrosomonadales</taxon>
        <taxon>Sulfuricellaceae</taxon>
        <taxon>Sulfuriferula</taxon>
    </lineage>
</organism>
<dbReference type="OrthoDB" id="515905at2"/>
<sequence length="171" mass="19760">MSGSEPAPLVVNRWTIFAHPLFLAQLEVLTRQVEGLKQKDPAGFTKKNATKRLAAIAKLVFEVIPQDPSRAEYRQGSTLGEDRKHWFRAKFFQQYRLFFRYHASSKVIVFAWMNDDDTKRAFESSDDAYRVFKKMLESGHPPDDWDHLLAEAQSATRRLKTSVDLLKGMEP</sequence>
<dbReference type="AlphaFoldDB" id="A0A512L9D6"/>
<dbReference type="GO" id="GO:0004540">
    <property type="term" value="F:RNA nuclease activity"/>
    <property type="evidence" value="ECO:0007669"/>
    <property type="project" value="InterPro"/>
</dbReference>